<dbReference type="PANTHER" id="PTHR24173:SF74">
    <property type="entry name" value="ANKYRIN REPEAT DOMAIN-CONTAINING PROTEIN 16"/>
    <property type="match status" value="1"/>
</dbReference>
<gene>
    <name evidence="3" type="ORF">PENARI_c054G00573</name>
</gene>
<comment type="caution">
    <text evidence="3">The sequence shown here is derived from an EMBL/GenBank/DDBJ whole genome shotgun (WGS) entry which is preliminary data.</text>
</comment>
<dbReference type="STRING" id="1835702.A0A1F5L1X7"/>
<dbReference type="SUPFAM" id="SSF48403">
    <property type="entry name" value="Ankyrin repeat"/>
    <property type="match status" value="1"/>
</dbReference>
<reference evidence="3 4" key="1">
    <citation type="journal article" date="2016" name="Sci. Rep.">
        <title>Penicillium arizonense, a new, genome sequenced fungal species, reveals a high chemical diversity in secreted metabolites.</title>
        <authorList>
            <person name="Grijseels S."/>
            <person name="Nielsen J.C."/>
            <person name="Randelovic M."/>
            <person name="Nielsen J."/>
            <person name="Nielsen K.F."/>
            <person name="Workman M."/>
            <person name="Frisvad J.C."/>
        </authorList>
    </citation>
    <scope>NUCLEOTIDE SEQUENCE [LARGE SCALE GENOMIC DNA]</scope>
    <source>
        <strain evidence="3 4">CBS 141311</strain>
    </source>
</reference>
<name>A0A1F5L1X7_PENAI</name>
<keyword evidence="1" id="KW-0677">Repeat</keyword>
<dbReference type="Proteomes" id="UP000177622">
    <property type="component" value="Unassembled WGS sequence"/>
</dbReference>
<dbReference type="SMART" id="SM00248">
    <property type="entry name" value="ANK"/>
    <property type="match status" value="4"/>
</dbReference>
<proteinExistence type="predicted"/>
<dbReference type="InterPro" id="IPR002110">
    <property type="entry name" value="Ankyrin_rpt"/>
</dbReference>
<evidence type="ECO:0000256" key="1">
    <source>
        <dbReference type="ARBA" id="ARBA00022737"/>
    </source>
</evidence>
<dbReference type="Pfam" id="PF12796">
    <property type="entry name" value="Ank_2"/>
    <property type="match status" value="1"/>
</dbReference>
<evidence type="ECO:0000256" key="2">
    <source>
        <dbReference type="ARBA" id="ARBA00023043"/>
    </source>
</evidence>
<keyword evidence="4" id="KW-1185">Reference proteome</keyword>
<protein>
    <submittedName>
        <fullName evidence="3">Uncharacterized protein</fullName>
    </submittedName>
</protein>
<dbReference type="EMBL" id="LXJU01000054">
    <property type="protein sequence ID" value="OGE47214.1"/>
    <property type="molecule type" value="Genomic_DNA"/>
</dbReference>
<evidence type="ECO:0000313" key="4">
    <source>
        <dbReference type="Proteomes" id="UP000177622"/>
    </source>
</evidence>
<dbReference type="InterPro" id="IPR036770">
    <property type="entry name" value="Ankyrin_rpt-contain_sf"/>
</dbReference>
<dbReference type="PANTHER" id="PTHR24173">
    <property type="entry name" value="ANKYRIN REPEAT CONTAINING"/>
    <property type="match status" value="1"/>
</dbReference>
<dbReference type="AlphaFoldDB" id="A0A1F5L1X7"/>
<sequence>MLFKHRVTRLPEHPICVAGQSLLSAAAAHGRVNTVARLLKVEEVDINGRGLADPPICRAAARGHLDVVGLLVQQGARLKINEGTIASYDTALCIAVRDGDLEMVRVLLLHDQIDVNLTNRWLEDPLILAAKSGHLSIVNELLCDRRQKGGSLRRSLDAARDDCIRRAIRSRIEDRNSRQTFLAPSPRRSTGGGL</sequence>
<evidence type="ECO:0000313" key="3">
    <source>
        <dbReference type="EMBL" id="OGE47214.1"/>
    </source>
</evidence>
<accession>A0A1F5L1X7</accession>
<dbReference type="OrthoDB" id="366390at2759"/>
<organism evidence="3 4">
    <name type="scientific">Penicillium arizonense</name>
    <dbReference type="NCBI Taxonomy" id="1835702"/>
    <lineage>
        <taxon>Eukaryota</taxon>
        <taxon>Fungi</taxon>
        <taxon>Dikarya</taxon>
        <taxon>Ascomycota</taxon>
        <taxon>Pezizomycotina</taxon>
        <taxon>Eurotiomycetes</taxon>
        <taxon>Eurotiomycetidae</taxon>
        <taxon>Eurotiales</taxon>
        <taxon>Aspergillaceae</taxon>
        <taxon>Penicillium</taxon>
    </lineage>
</organism>
<dbReference type="GeneID" id="34582186"/>
<dbReference type="RefSeq" id="XP_022482675.1">
    <property type="nucleotide sequence ID" value="XM_022637452.1"/>
</dbReference>
<keyword evidence="2" id="KW-0040">ANK repeat</keyword>
<dbReference type="Gene3D" id="1.25.40.20">
    <property type="entry name" value="Ankyrin repeat-containing domain"/>
    <property type="match status" value="1"/>
</dbReference>